<evidence type="ECO:0000256" key="5">
    <source>
        <dbReference type="ARBA" id="ARBA00004692"/>
    </source>
</evidence>
<dbReference type="EC" id="2.7.1.156" evidence="8"/>
<keyword evidence="12" id="KW-0547">Nucleotide-binding</keyword>
<organism evidence="18 19">
    <name type="scientific">Billgrantia endophytica</name>
    <dbReference type="NCBI Taxonomy" id="2033802"/>
    <lineage>
        <taxon>Bacteria</taxon>
        <taxon>Pseudomonadati</taxon>
        <taxon>Pseudomonadota</taxon>
        <taxon>Gammaproteobacteria</taxon>
        <taxon>Oceanospirillales</taxon>
        <taxon>Halomonadaceae</taxon>
        <taxon>Billgrantia</taxon>
    </lineage>
</organism>
<comment type="pathway">
    <text evidence="6">Cofactor biosynthesis; adenosylcobalamin biosynthesis; adenosylcobalamin from cob(II)yrinate a,c-diamide: step 5/7.</text>
</comment>
<sequence length="151" mass="16875">MQLFIGGACAGKRDVVKARFPAAGWHRIEARPGLNAWQDRVVAGMDLVLTGWLDWLDAALDVEPADDTLRSTMTEALDDLCHAEREQGFQVVLILPEIGRGIVPMDARDRRLRDLAGWLAQDAAVRARQVWYVRHGLVQSLREINTPVDGH</sequence>
<dbReference type="InterPro" id="IPR027417">
    <property type="entry name" value="P-loop_NTPase"/>
</dbReference>
<dbReference type="GO" id="GO:0008820">
    <property type="term" value="F:cobinamide phosphate guanylyltransferase activity"/>
    <property type="evidence" value="ECO:0007669"/>
    <property type="project" value="UniProtKB-EC"/>
</dbReference>
<evidence type="ECO:0000256" key="1">
    <source>
        <dbReference type="ARBA" id="ARBA00000312"/>
    </source>
</evidence>
<dbReference type="UniPathway" id="UPA00148">
    <property type="reaction ID" value="UER00236"/>
</dbReference>
<proteinExistence type="inferred from homology"/>
<evidence type="ECO:0000313" key="18">
    <source>
        <dbReference type="EMBL" id="PMR78745.1"/>
    </source>
</evidence>
<evidence type="ECO:0000256" key="2">
    <source>
        <dbReference type="ARBA" id="ARBA00000711"/>
    </source>
</evidence>
<evidence type="ECO:0000256" key="4">
    <source>
        <dbReference type="ARBA" id="ARBA00003889"/>
    </source>
</evidence>
<evidence type="ECO:0000256" key="6">
    <source>
        <dbReference type="ARBA" id="ARBA00005159"/>
    </source>
</evidence>
<dbReference type="GO" id="GO:0009236">
    <property type="term" value="P:cobalamin biosynthetic process"/>
    <property type="evidence" value="ECO:0007669"/>
    <property type="project" value="UniProtKB-UniPathway"/>
</dbReference>
<evidence type="ECO:0000256" key="11">
    <source>
        <dbReference type="ARBA" id="ARBA00022679"/>
    </source>
</evidence>
<keyword evidence="19" id="KW-1185">Reference proteome</keyword>
<keyword evidence="14" id="KW-0067">ATP-binding</keyword>
<evidence type="ECO:0000256" key="12">
    <source>
        <dbReference type="ARBA" id="ARBA00022741"/>
    </source>
</evidence>
<dbReference type="EC" id="2.7.7.62" evidence="9"/>
<accession>A0A2N7UED6</accession>
<evidence type="ECO:0000256" key="17">
    <source>
        <dbReference type="ARBA" id="ARBA00030571"/>
    </source>
</evidence>
<dbReference type="OrthoDB" id="9788370at2"/>
<reference evidence="18 19" key="1">
    <citation type="submission" date="2018-01" db="EMBL/GenBank/DDBJ databases">
        <title>Halomonas endophytica sp. nov., isolated from storage liquid in the stems of Populus euphratica.</title>
        <authorList>
            <person name="Chen C."/>
        </authorList>
    </citation>
    <scope>NUCLEOTIDE SEQUENCE [LARGE SCALE GENOMIC DNA]</scope>
    <source>
        <strain evidence="18 19">MC28</strain>
    </source>
</reference>
<dbReference type="Gene3D" id="3.40.50.300">
    <property type="entry name" value="P-loop containing nucleotide triphosphate hydrolases"/>
    <property type="match status" value="1"/>
</dbReference>
<dbReference type="PANTHER" id="PTHR34848:SF1">
    <property type="entry name" value="BIFUNCTIONAL ADENOSYLCOBALAMIN BIOSYNTHESIS PROTEIN COBU"/>
    <property type="match status" value="1"/>
</dbReference>
<name>A0A2N7UED6_9GAMM</name>
<evidence type="ECO:0000256" key="9">
    <source>
        <dbReference type="ARBA" id="ARBA00012523"/>
    </source>
</evidence>
<dbReference type="InterPro" id="IPR003203">
    <property type="entry name" value="CobU/CobP"/>
</dbReference>
<dbReference type="PANTHER" id="PTHR34848">
    <property type="match status" value="1"/>
</dbReference>
<keyword evidence="15" id="KW-0342">GTP-binding</keyword>
<keyword evidence="11" id="KW-0808">Transferase</keyword>
<dbReference type="Pfam" id="PF02283">
    <property type="entry name" value="CobU"/>
    <property type="match status" value="1"/>
</dbReference>
<comment type="caution">
    <text evidence="18">The sequence shown here is derived from an EMBL/GenBank/DDBJ whole genome shotgun (WGS) entry which is preliminary data.</text>
</comment>
<evidence type="ECO:0000256" key="14">
    <source>
        <dbReference type="ARBA" id="ARBA00022840"/>
    </source>
</evidence>
<evidence type="ECO:0000256" key="13">
    <source>
        <dbReference type="ARBA" id="ARBA00022777"/>
    </source>
</evidence>
<dbReference type="SUPFAM" id="SSF52540">
    <property type="entry name" value="P-loop containing nucleoside triphosphate hydrolases"/>
    <property type="match status" value="1"/>
</dbReference>
<comment type="catalytic activity">
    <reaction evidence="1">
        <text>adenosylcob(III)inamide + ATP = adenosylcob(III)inamide phosphate + ADP + H(+)</text>
        <dbReference type="Rhea" id="RHEA:15769"/>
        <dbReference type="ChEBI" id="CHEBI:2480"/>
        <dbReference type="ChEBI" id="CHEBI:15378"/>
        <dbReference type="ChEBI" id="CHEBI:30616"/>
        <dbReference type="ChEBI" id="CHEBI:58502"/>
        <dbReference type="ChEBI" id="CHEBI:456216"/>
        <dbReference type="EC" id="2.7.1.156"/>
    </reaction>
</comment>
<keyword evidence="10" id="KW-0169">Cobalamin biosynthesis</keyword>
<evidence type="ECO:0000256" key="3">
    <source>
        <dbReference type="ARBA" id="ARBA00001522"/>
    </source>
</evidence>
<evidence type="ECO:0000256" key="15">
    <source>
        <dbReference type="ARBA" id="ARBA00023134"/>
    </source>
</evidence>
<dbReference type="AlphaFoldDB" id="A0A2N7UED6"/>
<keyword evidence="13 18" id="KW-0418">Kinase</keyword>
<dbReference type="EMBL" id="PNRF01000001">
    <property type="protein sequence ID" value="PMR78745.1"/>
    <property type="molecule type" value="Genomic_DNA"/>
</dbReference>
<comment type="function">
    <text evidence="4">Catalyzes ATP-dependent phosphorylation of adenosylcobinamide and addition of GMP to adenosylcobinamide phosphate.</text>
</comment>
<comment type="catalytic activity">
    <reaction evidence="2">
        <text>adenosylcob(III)inamide phosphate + GTP + H(+) = adenosylcob(III)inamide-GDP + diphosphate</text>
        <dbReference type="Rhea" id="RHEA:22712"/>
        <dbReference type="ChEBI" id="CHEBI:15378"/>
        <dbReference type="ChEBI" id="CHEBI:33019"/>
        <dbReference type="ChEBI" id="CHEBI:37565"/>
        <dbReference type="ChEBI" id="CHEBI:58502"/>
        <dbReference type="ChEBI" id="CHEBI:60487"/>
        <dbReference type="EC" id="2.7.7.62"/>
    </reaction>
</comment>
<protein>
    <recommendedName>
        <fullName evidence="16">Adenosylcobinamide kinase</fullName>
        <ecNumber evidence="8">2.7.1.156</ecNumber>
        <ecNumber evidence="9">2.7.7.62</ecNumber>
    </recommendedName>
    <alternativeName>
        <fullName evidence="17">Adenosylcobinamide-phosphate guanylyltransferase</fullName>
    </alternativeName>
</protein>
<dbReference type="GO" id="GO:0005524">
    <property type="term" value="F:ATP binding"/>
    <property type="evidence" value="ECO:0007669"/>
    <property type="project" value="UniProtKB-KW"/>
</dbReference>
<evidence type="ECO:0000256" key="10">
    <source>
        <dbReference type="ARBA" id="ARBA00022573"/>
    </source>
</evidence>
<dbReference type="GO" id="GO:0005525">
    <property type="term" value="F:GTP binding"/>
    <property type="evidence" value="ECO:0007669"/>
    <property type="project" value="UniProtKB-KW"/>
</dbReference>
<evidence type="ECO:0000256" key="7">
    <source>
        <dbReference type="ARBA" id="ARBA00007490"/>
    </source>
</evidence>
<evidence type="ECO:0000313" key="19">
    <source>
        <dbReference type="Proteomes" id="UP000235803"/>
    </source>
</evidence>
<dbReference type="RefSeq" id="WP_102651424.1">
    <property type="nucleotide sequence ID" value="NZ_PNRF01000001.1"/>
</dbReference>
<gene>
    <name evidence="18" type="ORF">C1H69_00290</name>
</gene>
<comment type="similarity">
    <text evidence="7">Belongs to the CobU/CobP family.</text>
</comment>
<dbReference type="Proteomes" id="UP000235803">
    <property type="component" value="Unassembled WGS sequence"/>
</dbReference>
<comment type="pathway">
    <text evidence="5">Cofactor biosynthesis; adenosylcobalamin biosynthesis; adenosylcobalamin from cob(II)yrinate a,c-diamide: step 6/7.</text>
</comment>
<comment type="catalytic activity">
    <reaction evidence="3">
        <text>adenosylcob(III)inamide + GTP = adenosylcob(III)inamide phosphate + GDP + H(+)</text>
        <dbReference type="Rhea" id="RHEA:15765"/>
        <dbReference type="ChEBI" id="CHEBI:2480"/>
        <dbReference type="ChEBI" id="CHEBI:15378"/>
        <dbReference type="ChEBI" id="CHEBI:37565"/>
        <dbReference type="ChEBI" id="CHEBI:58189"/>
        <dbReference type="ChEBI" id="CHEBI:58502"/>
        <dbReference type="EC" id="2.7.1.156"/>
    </reaction>
</comment>
<dbReference type="GO" id="GO:0043752">
    <property type="term" value="F:adenosylcobinamide kinase activity"/>
    <property type="evidence" value="ECO:0007669"/>
    <property type="project" value="UniProtKB-EC"/>
</dbReference>
<evidence type="ECO:0000256" key="16">
    <source>
        <dbReference type="ARBA" id="ARBA00029570"/>
    </source>
</evidence>
<evidence type="ECO:0000256" key="8">
    <source>
        <dbReference type="ARBA" id="ARBA00012016"/>
    </source>
</evidence>